<dbReference type="AlphaFoldDB" id="A0A9P6DXG4"/>
<dbReference type="InterPro" id="IPR001279">
    <property type="entry name" value="Metallo-B-lactamas"/>
</dbReference>
<evidence type="ECO:0000313" key="2">
    <source>
        <dbReference type="EMBL" id="KAF9514824.1"/>
    </source>
</evidence>
<proteinExistence type="predicted"/>
<accession>A0A9P6DXG4</accession>
<dbReference type="OrthoDB" id="341300at2759"/>
<name>A0A9P6DXG4_9AGAM</name>
<dbReference type="Pfam" id="PF12706">
    <property type="entry name" value="Lactamase_B_2"/>
    <property type="match status" value="1"/>
</dbReference>
<feature type="domain" description="Metallo-beta-lactamase" evidence="1">
    <location>
        <begin position="69"/>
        <end position="302"/>
    </location>
</feature>
<dbReference type="EMBL" id="MU128956">
    <property type="protein sequence ID" value="KAF9514824.1"/>
    <property type="molecule type" value="Genomic_DNA"/>
</dbReference>
<evidence type="ECO:0000259" key="1">
    <source>
        <dbReference type="Pfam" id="PF12706"/>
    </source>
</evidence>
<reference evidence="2" key="1">
    <citation type="journal article" date="2020" name="Nat. Commun.">
        <title>Large-scale genome sequencing of mycorrhizal fungi provides insights into the early evolution of symbiotic traits.</title>
        <authorList>
            <person name="Miyauchi S."/>
            <person name="Kiss E."/>
            <person name="Kuo A."/>
            <person name="Drula E."/>
            <person name="Kohler A."/>
            <person name="Sanchez-Garcia M."/>
            <person name="Morin E."/>
            <person name="Andreopoulos B."/>
            <person name="Barry K.W."/>
            <person name="Bonito G."/>
            <person name="Buee M."/>
            <person name="Carver A."/>
            <person name="Chen C."/>
            <person name="Cichocki N."/>
            <person name="Clum A."/>
            <person name="Culley D."/>
            <person name="Crous P.W."/>
            <person name="Fauchery L."/>
            <person name="Girlanda M."/>
            <person name="Hayes R.D."/>
            <person name="Keri Z."/>
            <person name="LaButti K."/>
            <person name="Lipzen A."/>
            <person name="Lombard V."/>
            <person name="Magnuson J."/>
            <person name="Maillard F."/>
            <person name="Murat C."/>
            <person name="Nolan M."/>
            <person name="Ohm R.A."/>
            <person name="Pangilinan J."/>
            <person name="Pereira M.F."/>
            <person name="Perotto S."/>
            <person name="Peter M."/>
            <person name="Pfister S."/>
            <person name="Riley R."/>
            <person name="Sitrit Y."/>
            <person name="Stielow J.B."/>
            <person name="Szollosi G."/>
            <person name="Zifcakova L."/>
            <person name="Stursova M."/>
            <person name="Spatafora J.W."/>
            <person name="Tedersoo L."/>
            <person name="Vaario L.M."/>
            <person name="Yamada A."/>
            <person name="Yan M."/>
            <person name="Wang P."/>
            <person name="Xu J."/>
            <person name="Bruns T."/>
            <person name="Baldrian P."/>
            <person name="Vilgalys R."/>
            <person name="Dunand C."/>
            <person name="Henrissat B."/>
            <person name="Grigoriev I.V."/>
            <person name="Hibbett D."/>
            <person name="Nagy L.G."/>
            <person name="Martin F.M."/>
        </authorList>
    </citation>
    <scope>NUCLEOTIDE SEQUENCE</scope>
    <source>
        <strain evidence="2">UP504</strain>
    </source>
</reference>
<keyword evidence="3" id="KW-1185">Reference proteome</keyword>
<dbReference type="CDD" id="cd16279">
    <property type="entry name" value="metallo-hydrolase-like_MBL-fold"/>
    <property type="match status" value="1"/>
</dbReference>
<dbReference type="SUPFAM" id="SSF56281">
    <property type="entry name" value="Metallo-hydrolase/oxidoreductase"/>
    <property type="match status" value="1"/>
</dbReference>
<evidence type="ECO:0000313" key="3">
    <source>
        <dbReference type="Proteomes" id="UP000886523"/>
    </source>
</evidence>
<dbReference type="Gene3D" id="3.60.15.10">
    <property type="entry name" value="Ribonuclease Z/Hydroxyacylglutathione hydrolase-like"/>
    <property type="match status" value="1"/>
</dbReference>
<organism evidence="2 3">
    <name type="scientific">Hydnum rufescens UP504</name>
    <dbReference type="NCBI Taxonomy" id="1448309"/>
    <lineage>
        <taxon>Eukaryota</taxon>
        <taxon>Fungi</taxon>
        <taxon>Dikarya</taxon>
        <taxon>Basidiomycota</taxon>
        <taxon>Agaricomycotina</taxon>
        <taxon>Agaricomycetes</taxon>
        <taxon>Cantharellales</taxon>
        <taxon>Hydnaceae</taxon>
        <taxon>Hydnum</taxon>
    </lineage>
</organism>
<protein>
    <recommendedName>
        <fullName evidence="1">Metallo-beta-lactamase domain-containing protein</fullName>
    </recommendedName>
</protein>
<comment type="caution">
    <text evidence="2">The sequence shown here is derived from an EMBL/GenBank/DDBJ whole genome shotgun (WGS) entry which is preliminary data.</text>
</comment>
<dbReference type="PANTHER" id="PTHR42663">
    <property type="entry name" value="HYDROLASE C777.06C-RELATED-RELATED"/>
    <property type="match status" value="1"/>
</dbReference>
<sequence>MEVILVKSRVVIFLGPHGTGTSSSVPNISCLTREKPCNTCWSTFNPLGKKNIRRNTGALFRLSPGGPVVVVDAGKTFLTSALEWFPKYGLRTIAAVVLTHAHADAINGLDDLRGWTLRGAIQSHIDVYLSNDTFQEVKRSFPYLVAKEYATGGGDVPVFRYHFFQDGIPFDIDDLFTMTPIAVHHGRYFTQSQDNSATLPTPPYTPTHSRPEPVITPYISYGFIIDAPSVDSSVVYISDVSNIPESTWTNLLRPRPSNPLPRSTPAPLTDCLRIEPHSSHFGLSEAVEAARRMAPERTYLIGFSDELTHAEWSVIGEAIEQGVIGSHVLCDSFIASRLATPSAEVKPWQALDGGIRPEEVKRGLKIVKPGNGVWLRPAFDGMRVIVRNGTVASADE</sequence>
<dbReference type="Proteomes" id="UP000886523">
    <property type="component" value="Unassembled WGS sequence"/>
</dbReference>
<dbReference type="PANTHER" id="PTHR42663:SF6">
    <property type="entry name" value="HYDROLASE C777.06C-RELATED"/>
    <property type="match status" value="1"/>
</dbReference>
<gene>
    <name evidence="2" type="ORF">BS47DRAFT_1372195</name>
</gene>
<dbReference type="InterPro" id="IPR036866">
    <property type="entry name" value="RibonucZ/Hydroxyglut_hydro"/>
</dbReference>